<dbReference type="GO" id="GO:0005789">
    <property type="term" value="C:endoplasmic reticulum membrane"/>
    <property type="evidence" value="ECO:0007669"/>
    <property type="project" value="UniProtKB-SubCell"/>
</dbReference>
<reference evidence="9" key="1">
    <citation type="submission" date="2016-02" db="EMBL/GenBank/DDBJ databases">
        <title>Comparative genomics of biotechnologically important yeasts.</title>
        <authorList>
            <consortium name="DOE Joint Genome Institute"/>
            <person name="Riley R."/>
            <person name="Haridas S."/>
            <person name="Wolfe K.H."/>
            <person name="Lopes M.R."/>
            <person name="Hittinger C.T."/>
            <person name="Goker M."/>
            <person name="Salamov A."/>
            <person name="Wisecaver J."/>
            <person name="Long T.M."/>
            <person name="Aerts A.L."/>
            <person name="Barry K."/>
            <person name="Choi C."/>
            <person name="Clum A."/>
            <person name="Coughlan A.Y."/>
            <person name="Deshpande S."/>
            <person name="Douglass A.P."/>
            <person name="Hanson S.J."/>
            <person name="Klenk H.-P."/>
            <person name="Labutti K."/>
            <person name="Lapidus A."/>
            <person name="Lindquist E."/>
            <person name="Lipzen A."/>
            <person name="Meier-Kolthoff J.P."/>
            <person name="Ohm R.A."/>
            <person name="Otillar R.P."/>
            <person name="Pangilinan J."/>
            <person name="Peng Y."/>
            <person name="Rokas A."/>
            <person name="Rosa C.A."/>
            <person name="Scheuner C."/>
            <person name="Sibirny A.A."/>
            <person name="Slot J.C."/>
            <person name="Stielow J.B."/>
            <person name="Sun H."/>
            <person name="Kurtzman C.P."/>
            <person name="Blackwell M."/>
            <person name="Jeffries T.W."/>
            <person name="Grigoriev I.V."/>
        </authorList>
    </citation>
    <scope>NUCLEOTIDE SEQUENCE [LARGE SCALE GENOMIC DNA]</scope>
    <source>
        <strain evidence="9">NRRL Y-17796</strain>
    </source>
</reference>
<comment type="function">
    <text evidence="6">Interacts with target proteins during translocation into the lumen of the endoplasmic reticulum. Protects unfolded target proteins against degradation and facilitate correct glycosylation.</text>
</comment>
<evidence type="ECO:0000256" key="3">
    <source>
        <dbReference type="ARBA" id="ARBA00022824"/>
    </source>
</evidence>
<keyword evidence="3 6" id="KW-0256">Endoplasmic reticulum</keyword>
<dbReference type="EMBL" id="KV453842">
    <property type="protein sequence ID" value="ODV90000.1"/>
    <property type="molecule type" value="Genomic_DNA"/>
</dbReference>
<sequence length="68" mass="7652">MAPQTPTQRKANLKYAKSEAAKMGKPKSSIHNDKRQVSYSPAWIIFIVFLACGGIALELFSMIYNSFR</sequence>
<comment type="similarity">
    <text evidence="1 6">Belongs to the RAMP4 family.</text>
</comment>
<comment type="subcellular location">
    <subcellularLocation>
        <location evidence="6">Membrane</location>
        <topology evidence="6">Single-pass membrane protein</topology>
    </subcellularLocation>
    <subcellularLocation>
        <location evidence="6">Endoplasmic reticulum membrane</location>
        <topology evidence="6">Single-pass membrane protein</topology>
    </subcellularLocation>
</comment>
<gene>
    <name evidence="8" type="ORF">CANCADRAFT_56616</name>
</gene>
<protein>
    <recommendedName>
        <fullName evidence="6">Stress-associated endoplasmic reticulum protein</fullName>
    </recommendedName>
</protein>
<keyword evidence="9" id="KW-1185">Reference proteome</keyword>
<proteinExistence type="inferred from homology"/>
<keyword evidence="2 6" id="KW-0812">Transmembrane</keyword>
<evidence type="ECO:0000256" key="1">
    <source>
        <dbReference type="ARBA" id="ARBA00005500"/>
    </source>
</evidence>
<dbReference type="Pfam" id="PF06624">
    <property type="entry name" value="RAMP4"/>
    <property type="match status" value="1"/>
</dbReference>
<dbReference type="OrthoDB" id="16679at2759"/>
<organism evidence="8 9">
    <name type="scientific">Tortispora caseinolytica NRRL Y-17796</name>
    <dbReference type="NCBI Taxonomy" id="767744"/>
    <lineage>
        <taxon>Eukaryota</taxon>
        <taxon>Fungi</taxon>
        <taxon>Dikarya</taxon>
        <taxon>Ascomycota</taxon>
        <taxon>Saccharomycotina</taxon>
        <taxon>Trigonopsidomycetes</taxon>
        <taxon>Trigonopsidales</taxon>
        <taxon>Trigonopsidaceae</taxon>
        <taxon>Tortispora</taxon>
    </lineage>
</organism>
<feature type="region of interest" description="Disordered" evidence="7">
    <location>
        <begin position="1"/>
        <end position="32"/>
    </location>
</feature>
<keyword evidence="5 6" id="KW-0472">Membrane</keyword>
<accession>A0A1E4TE12</accession>
<evidence type="ECO:0000256" key="5">
    <source>
        <dbReference type="ARBA" id="ARBA00023136"/>
    </source>
</evidence>
<feature type="transmembrane region" description="Helical" evidence="6">
    <location>
        <begin position="42"/>
        <end position="64"/>
    </location>
</feature>
<keyword evidence="4 6" id="KW-1133">Transmembrane helix</keyword>
<dbReference type="AlphaFoldDB" id="A0A1E4TE12"/>
<evidence type="ECO:0000256" key="2">
    <source>
        <dbReference type="ARBA" id="ARBA00022692"/>
    </source>
</evidence>
<dbReference type="InterPro" id="IPR010580">
    <property type="entry name" value="ER_stress-assoc"/>
</dbReference>
<evidence type="ECO:0000256" key="4">
    <source>
        <dbReference type="ARBA" id="ARBA00022989"/>
    </source>
</evidence>
<name>A0A1E4TE12_9ASCO</name>
<evidence type="ECO:0000313" key="8">
    <source>
        <dbReference type="EMBL" id="ODV90000.1"/>
    </source>
</evidence>
<dbReference type="Proteomes" id="UP000095023">
    <property type="component" value="Unassembled WGS sequence"/>
</dbReference>
<feature type="compositionally biased region" description="Polar residues" evidence="7">
    <location>
        <begin position="1"/>
        <end position="10"/>
    </location>
</feature>
<evidence type="ECO:0000313" key="9">
    <source>
        <dbReference type="Proteomes" id="UP000095023"/>
    </source>
</evidence>
<evidence type="ECO:0000256" key="6">
    <source>
        <dbReference type="RuleBase" id="RU364120"/>
    </source>
</evidence>
<evidence type="ECO:0000256" key="7">
    <source>
        <dbReference type="SAM" id="MobiDB-lite"/>
    </source>
</evidence>